<dbReference type="KEGG" id="ccv:CCV52592_1641"/>
<dbReference type="SUPFAM" id="SSF51206">
    <property type="entry name" value="cAMP-binding domain-like"/>
    <property type="match status" value="1"/>
</dbReference>
<dbReference type="EMBL" id="CP000767">
    <property type="protein sequence ID" value="EAT99625.1"/>
    <property type="molecule type" value="Genomic_DNA"/>
</dbReference>
<dbReference type="Gene3D" id="1.10.10.10">
    <property type="entry name" value="Winged helix-like DNA-binding domain superfamily/Winged helix DNA-binding domain"/>
    <property type="match status" value="1"/>
</dbReference>
<evidence type="ECO:0000256" key="1">
    <source>
        <dbReference type="ARBA" id="ARBA00023015"/>
    </source>
</evidence>
<dbReference type="Pfam" id="PF13545">
    <property type="entry name" value="HTH_Crp_2"/>
    <property type="match status" value="1"/>
</dbReference>
<dbReference type="PROSITE" id="PS51063">
    <property type="entry name" value="HTH_CRP_2"/>
    <property type="match status" value="1"/>
</dbReference>
<dbReference type="InterPro" id="IPR014710">
    <property type="entry name" value="RmlC-like_jellyroll"/>
</dbReference>
<protein>
    <submittedName>
        <fullName evidence="5">Crp/Fnr family transcriptional regulator</fullName>
    </submittedName>
</protein>
<accession>A7GWN7</accession>
<keyword evidence="2" id="KW-0238">DNA-binding</keyword>
<dbReference type="Proteomes" id="UP000006380">
    <property type="component" value="Chromosome"/>
</dbReference>
<dbReference type="GO" id="GO:0006355">
    <property type="term" value="P:regulation of DNA-templated transcription"/>
    <property type="evidence" value="ECO:0007669"/>
    <property type="project" value="InterPro"/>
</dbReference>
<dbReference type="InterPro" id="IPR036390">
    <property type="entry name" value="WH_DNA-bd_sf"/>
</dbReference>
<gene>
    <name evidence="5" type="ORF">CCV52592_1641</name>
</gene>
<dbReference type="InterPro" id="IPR012318">
    <property type="entry name" value="HTH_CRP"/>
</dbReference>
<dbReference type="HOGENOM" id="CLU_075053_13_0_7"/>
<keyword evidence="3" id="KW-0804">Transcription</keyword>
<dbReference type="AlphaFoldDB" id="A7GWN7"/>
<proteinExistence type="predicted"/>
<dbReference type="InterPro" id="IPR036388">
    <property type="entry name" value="WH-like_DNA-bd_sf"/>
</dbReference>
<keyword evidence="1" id="KW-0805">Transcription regulation</keyword>
<dbReference type="OrthoDB" id="5353721at2"/>
<evidence type="ECO:0000256" key="2">
    <source>
        <dbReference type="ARBA" id="ARBA00023125"/>
    </source>
</evidence>
<dbReference type="SUPFAM" id="SSF46785">
    <property type="entry name" value="Winged helix' DNA-binding domain"/>
    <property type="match status" value="1"/>
</dbReference>
<dbReference type="RefSeq" id="WP_011991847.1">
    <property type="nucleotide sequence ID" value="NC_009715.2"/>
</dbReference>
<dbReference type="Gene3D" id="2.60.120.10">
    <property type="entry name" value="Jelly Rolls"/>
    <property type="match status" value="1"/>
</dbReference>
<evidence type="ECO:0000256" key="3">
    <source>
        <dbReference type="ARBA" id="ARBA00023163"/>
    </source>
</evidence>
<organism evidence="5 6">
    <name type="scientific">Campylobacter curvus (strain 525.92)</name>
    <dbReference type="NCBI Taxonomy" id="360105"/>
    <lineage>
        <taxon>Bacteria</taxon>
        <taxon>Pseudomonadati</taxon>
        <taxon>Campylobacterota</taxon>
        <taxon>Epsilonproteobacteria</taxon>
        <taxon>Campylobacterales</taxon>
        <taxon>Campylobacteraceae</taxon>
        <taxon>Campylobacter</taxon>
    </lineage>
</organism>
<feature type="domain" description="HTH crp-type" evidence="4">
    <location>
        <begin position="131"/>
        <end position="205"/>
    </location>
</feature>
<dbReference type="STRING" id="360105.CCV52592_1641"/>
<evidence type="ECO:0000313" key="5">
    <source>
        <dbReference type="EMBL" id="EAT99625.1"/>
    </source>
</evidence>
<dbReference type="InterPro" id="IPR018490">
    <property type="entry name" value="cNMP-bd_dom_sf"/>
</dbReference>
<evidence type="ECO:0000313" key="6">
    <source>
        <dbReference type="Proteomes" id="UP000006380"/>
    </source>
</evidence>
<keyword evidence="6" id="KW-1185">Reference proteome</keyword>
<evidence type="ECO:0000259" key="4">
    <source>
        <dbReference type="PROSITE" id="PS51063"/>
    </source>
</evidence>
<sequence>MKKSRLGLLQTQILEILNKSELDKFELENLPKASTIYTDDIKIVILKSGLAKLSFFEEGEEFILYHLQNDNIAVLDENCVIEILEDSKIYLIDAEKSAEILGNASFARAFYKALLNVITLQNQIIKSILFEDAKGRIANFLIELANEQDLKQNGYHYVFLPFSLKVLSSFVGLKRQSASTAFNELIKDDIIRKITPHEFLIIDYQKLQSYTSSNI</sequence>
<name>A7GWN7_CAMC5</name>
<reference evidence="5" key="1">
    <citation type="submission" date="2016-07" db="EMBL/GenBank/DDBJ databases">
        <title>Comparative genomics of the Campylobacter concisus group.</title>
        <authorList>
            <person name="Miller W.G."/>
            <person name="Yee E."/>
            <person name="Chapman M.H."/>
            <person name="Huynh S."/>
            <person name="Bono J.L."/>
            <person name="On S.L.W."/>
            <person name="StLeger J."/>
            <person name="Foster G."/>
            <person name="Parker C.T."/>
        </authorList>
    </citation>
    <scope>NUCLEOTIDE SEQUENCE</scope>
    <source>
        <strain evidence="5">525.92</strain>
    </source>
</reference>
<dbReference type="GO" id="GO:0003677">
    <property type="term" value="F:DNA binding"/>
    <property type="evidence" value="ECO:0007669"/>
    <property type="project" value="UniProtKB-KW"/>
</dbReference>